<accession>A0A3P6TL97</accession>
<dbReference type="Pfam" id="PF08551">
    <property type="entry name" value="DUF1751"/>
    <property type="match status" value="1"/>
</dbReference>
<keyword evidence="2 5" id="KW-0812">Transmembrane</keyword>
<evidence type="ECO:0000256" key="4">
    <source>
        <dbReference type="ARBA" id="ARBA00023136"/>
    </source>
</evidence>
<dbReference type="PANTHER" id="PTHR13377">
    <property type="entry name" value="PLACENTAL PROTEIN 6"/>
    <property type="match status" value="1"/>
</dbReference>
<dbReference type="SMART" id="SM01160">
    <property type="entry name" value="DUF1751"/>
    <property type="match status" value="1"/>
</dbReference>
<feature type="transmembrane region" description="Helical" evidence="5">
    <location>
        <begin position="196"/>
        <end position="213"/>
    </location>
</feature>
<dbReference type="GO" id="GO:0005794">
    <property type="term" value="C:Golgi apparatus"/>
    <property type="evidence" value="ECO:0007669"/>
    <property type="project" value="TreeGrafter"/>
</dbReference>
<proteinExistence type="predicted"/>
<gene>
    <name evidence="6" type="ORF">NLS_LOCUS8870</name>
</gene>
<dbReference type="GO" id="GO:0006890">
    <property type="term" value="P:retrograde vesicle-mediated transport, Golgi to endoplasmic reticulum"/>
    <property type="evidence" value="ECO:0007669"/>
    <property type="project" value="InterPro"/>
</dbReference>
<dbReference type="PANTHER" id="PTHR13377:SF3">
    <property type="entry name" value="TRANSMEMBRANE PROTEIN 115"/>
    <property type="match status" value="1"/>
</dbReference>
<dbReference type="EMBL" id="UYRX01001241">
    <property type="protein sequence ID" value="VDK88856.1"/>
    <property type="molecule type" value="Genomic_DNA"/>
</dbReference>
<name>A0A3P6TL97_LITSI</name>
<dbReference type="OMA" id="WATLFPS"/>
<dbReference type="Proteomes" id="UP000277928">
    <property type="component" value="Unassembled WGS sequence"/>
</dbReference>
<dbReference type="OrthoDB" id="73612at2759"/>
<protein>
    <submittedName>
        <fullName evidence="6">Uncharacterized protein</fullName>
    </submittedName>
</protein>
<organism evidence="6 7">
    <name type="scientific">Litomosoides sigmodontis</name>
    <name type="common">Filarial nematode worm</name>
    <dbReference type="NCBI Taxonomy" id="42156"/>
    <lineage>
        <taxon>Eukaryota</taxon>
        <taxon>Metazoa</taxon>
        <taxon>Ecdysozoa</taxon>
        <taxon>Nematoda</taxon>
        <taxon>Chromadorea</taxon>
        <taxon>Rhabditida</taxon>
        <taxon>Spirurina</taxon>
        <taxon>Spiruromorpha</taxon>
        <taxon>Filarioidea</taxon>
        <taxon>Onchocercidae</taxon>
        <taxon>Litomosoides</taxon>
    </lineage>
</organism>
<evidence type="ECO:0000256" key="2">
    <source>
        <dbReference type="ARBA" id="ARBA00022692"/>
    </source>
</evidence>
<dbReference type="AlphaFoldDB" id="A0A3P6TL97"/>
<reference evidence="6 7" key="1">
    <citation type="submission" date="2018-08" db="EMBL/GenBank/DDBJ databases">
        <authorList>
            <person name="Laetsch R D."/>
            <person name="Stevens L."/>
            <person name="Kumar S."/>
            <person name="Blaxter L. M."/>
        </authorList>
    </citation>
    <scope>NUCLEOTIDE SEQUENCE [LARGE SCALE GENOMIC DNA]</scope>
</reference>
<comment type="subcellular location">
    <subcellularLocation>
        <location evidence="1">Membrane</location>
        <topology evidence="1">Multi-pass membrane protein</topology>
    </subcellularLocation>
</comment>
<feature type="transmembrane region" description="Helical" evidence="5">
    <location>
        <begin position="59"/>
        <end position="80"/>
    </location>
</feature>
<keyword evidence="7" id="KW-1185">Reference proteome</keyword>
<evidence type="ECO:0000313" key="6">
    <source>
        <dbReference type="EMBL" id="VDK88856.1"/>
    </source>
</evidence>
<evidence type="ECO:0000256" key="3">
    <source>
        <dbReference type="ARBA" id="ARBA00022989"/>
    </source>
</evidence>
<feature type="transmembrane region" description="Helical" evidence="5">
    <location>
        <begin position="155"/>
        <end position="175"/>
    </location>
</feature>
<evidence type="ECO:0000256" key="1">
    <source>
        <dbReference type="ARBA" id="ARBA00004141"/>
    </source>
</evidence>
<dbReference type="InterPro" id="IPR013861">
    <property type="entry name" value="TMEM115/Pdh1/Rbl19"/>
</dbReference>
<evidence type="ECO:0000313" key="7">
    <source>
        <dbReference type="Proteomes" id="UP000277928"/>
    </source>
</evidence>
<dbReference type="STRING" id="42156.A0A3P6TL97"/>
<feature type="transmembrane region" description="Helical" evidence="5">
    <location>
        <begin position="131"/>
        <end position="149"/>
    </location>
</feature>
<dbReference type="GO" id="GO:0016020">
    <property type="term" value="C:membrane"/>
    <property type="evidence" value="ECO:0007669"/>
    <property type="project" value="UniProtKB-SubCell"/>
</dbReference>
<keyword evidence="4 5" id="KW-0472">Membrane</keyword>
<evidence type="ECO:0000256" key="5">
    <source>
        <dbReference type="SAM" id="Phobius"/>
    </source>
</evidence>
<sequence>MIFSTVLSPAKTTALCLKESRPFFQIGLCIVLLGGVLSLSQVIFEFFSLTGNDLVRFEVWRLLTHFTVETNIFAFILLIWNLHQVASLIEPNWGLFETIKYLGIVQHKYCAFSSFQTRLAWTSLNNLKSNLKIGSSLLITIMALLTFVITANDTFFFRTHIFGLLSACSAVCVAMKQYLPDSALLMTPVGRIKNTHLPSCIIVGASLLVGFGLLRWVSLLQILSGIQISWIYLRFFQPHDGNEPRGDPSEHFAWATLFPSKLQPLMRVLSSAVYTCLIHARICKPVARHIDLTQLDSINVILPGLYTRDTERRRQKALRDLTERLNRVHKAETSMWPEMEDIEEGTTVQDTFAVHHQELGPQNPVSTKFRKPEHINSIAEYILVMPIVVIKMIPLIGEIVVNKEKGDA</sequence>
<feature type="transmembrane region" description="Helical" evidence="5">
    <location>
        <begin position="23"/>
        <end position="47"/>
    </location>
</feature>
<keyword evidence="3 5" id="KW-1133">Transmembrane helix</keyword>